<dbReference type="Proteomes" id="UP001420932">
    <property type="component" value="Unassembled WGS sequence"/>
</dbReference>
<dbReference type="AlphaFoldDB" id="A0AAP0KHW1"/>
<protein>
    <submittedName>
        <fullName evidence="2">Uncharacterized protein</fullName>
    </submittedName>
</protein>
<evidence type="ECO:0000256" key="1">
    <source>
        <dbReference type="SAM" id="MobiDB-lite"/>
    </source>
</evidence>
<reference evidence="2 3" key="1">
    <citation type="submission" date="2024-01" db="EMBL/GenBank/DDBJ databases">
        <title>Genome assemblies of Stephania.</title>
        <authorList>
            <person name="Yang L."/>
        </authorList>
    </citation>
    <scope>NUCLEOTIDE SEQUENCE [LARGE SCALE GENOMIC DNA]</scope>
    <source>
        <strain evidence="2">YNDBR</strain>
        <tissue evidence="2">Leaf</tissue>
    </source>
</reference>
<dbReference type="EMBL" id="JBBNAF010000004">
    <property type="protein sequence ID" value="KAK9151515.1"/>
    <property type="molecule type" value="Genomic_DNA"/>
</dbReference>
<comment type="caution">
    <text evidence="2">The sequence shown here is derived from an EMBL/GenBank/DDBJ whole genome shotgun (WGS) entry which is preliminary data.</text>
</comment>
<name>A0AAP0KHW1_9MAGN</name>
<sequence length="81" mass="8663">MDGQLTTPQEIGHPSGTARDSPVAPSMEDRLSAQETRMVEVLWLLRDQTAALRALAKAVGTLRELVVVMVPTGTVIVLVAP</sequence>
<proteinExistence type="predicted"/>
<gene>
    <name evidence="2" type="ORF">Syun_009824</name>
</gene>
<organism evidence="2 3">
    <name type="scientific">Stephania yunnanensis</name>
    <dbReference type="NCBI Taxonomy" id="152371"/>
    <lineage>
        <taxon>Eukaryota</taxon>
        <taxon>Viridiplantae</taxon>
        <taxon>Streptophyta</taxon>
        <taxon>Embryophyta</taxon>
        <taxon>Tracheophyta</taxon>
        <taxon>Spermatophyta</taxon>
        <taxon>Magnoliopsida</taxon>
        <taxon>Ranunculales</taxon>
        <taxon>Menispermaceae</taxon>
        <taxon>Menispermoideae</taxon>
        <taxon>Cissampelideae</taxon>
        <taxon>Stephania</taxon>
    </lineage>
</organism>
<accession>A0AAP0KHW1</accession>
<keyword evidence="3" id="KW-1185">Reference proteome</keyword>
<feature type="region of interest" description="Disordered" evidence="1">
    <location>
        <begin position="1"/>
        <end position="31"/>
    </location>
</feature>
<evidence type="ECO:0000313" key="2">
    <source>
        <dbReference type="EMBL" id="KAK9151515.1"/>
    </source>
</evidence>
<evidence type="ECO:0000313" key="3">
    <source>
        <dbReference type="Proteomes" id="UP001420932"/>
    </source>
</evidence>